<dbReference type="PIRSF" id="PIRSF001365">
    <property type="entry name" value="DHDPS"/>
    <property type="match status" value="1"/>
</dbReference>
<dbReference type="PROSITE" id="PS00665">
    <property type="entry name" value="DHDPS_1"/>
    <property type="match status" value="1"/>
</dbReference>
<dbReference type="SMART" id="SM01130">
    <property type="entry name" value="DHDPS"/>
    <property type="match status" value="1"/>
</dbReference>
<dbReference type="InterPro" id="IPR020624">
    <property type="entry name" value="Schiff_base-form_aldolases_CS"/>
</dbReference>
<evidence type="ECO:0000256" key="4">
    <source>
        <dbReference type="ARBA" id="ARBA00012086"/>
    </source>
</evidence>
<dbReference type="GO" id="GO:0005829">
    <property type="term" value="C:cytosol"/>
    <property type="evidence" value="ECO:0007669"/>
    <property type="project" value="TreeGrafter"/>
</dbReference>
<dbReference type="PROSITE" id="PS00666">
    <property type="entry name" value="DHDPS_2"/>
    <property type="match status" value="1"/>
</dbReference>
<evidence type="ECO:0000256" key="12">
    <source>
        <dbReference type="HAMAP-Rule" id="MF_00418"/>
    </source>
</evidence>
<proteinExistence type="inferred from homology"/>
<evidence type="ECO:0000256" key="2">
    <source>
        <dbReference type="ARBA" id="ARBA00005120"/>
    </source>
</evidence>
<dbReference type="PANTHER" id="PTHR12128:SF66">
    <property type="entry name" value="4-HYDROXY-2-OXOGLUTARATE ALDOLASE, MITOCHONDRIAL"/>
    <property type="match status" value="1"/>
</dbReference>
<dbReference type="Gene3D" id="3.20.20.70">
    <property type="entry name" value="Aldolase class I"/>
    <property type="match status" value="1"/>
</dbReference>
<comment type="similarity">
    <text evidence="3 12 13">Belongs to the DapA family.</text>
</comment>
<dbReference type="UniPathway" id="UPA00034">
    <property type="reaction ID" value="UER00017"/>
</dbReference>
<comment type="pathway">
    <text evidence="2 12">Amino-acid biosynthesis; L-lysine biosynthesis via DAP pathway; (S)-tetrahydrodipicolinate from L-aspartate: step 3/4.</text>
</comment>
<dbReference type="EC" id="4.3.3.7" evidence="4 12"/>
<dbReference type="GO" id="GO:0008840">
    <property type="term" value="F:4-hydroxy-tetrahydrodipicolinate synthase activity"/>
    <property type="evidence" value="ECO:0007669"/>
    <property type="project" value="UniProtKB-UniRule"/>
</dbReference>
<name>A0A1N7IUZ6_9BACL</name>
<dbReference type="CDD" id="cd00950">
    <property type="entry name" value="DHDPS"/>
    <property type="match status" value="1"/>
</dbReference>
<evidence type="ECO:0000256" key="7">
    <source>
        <dbReference type="ARBA" id="ARBA00022915"/>
    </source>
</evidence>
<evidence type="ECO:0000256" key="6">
    <source>
        <dbReference type="ARBA" id="ARBA00022605"/>
    </source>
</evidence>
<keyword evidence="17" id="KW-1185">Reference proteome</keyword>
<evidence type="ECO:0000256" key="13">
    <source>
        <dbReference type="PIRNR" id="PIRNR001365"/>
    </source>
</evidence>
<protein>
    <recommendedName>
        <fullName evidence="4 12">4-hydroxy-tetrahydrodipicolinate synthase</fullName>
        <shortName evidence="12">HTPA synthase</shortName>
        <ecNumber evidence="4 12">4.3.3.7</ecNumber>
    </recommendedName>
</protein>
<comment type="subunit">
    <text evidence="12">Homotetramer; dimer of dimers.</text>
</comment>
<evidence type="ECO:0000313" key="17">
    <source>
        <dbReference type="Proteomes" id="UP000186795"/>
    </source>
</evidence>
<dbReference type="GO" id="GO:0009089">
    <property type="term" value="P:lysine biosynthetic process via diaminopimelate"/>
    <property type="evidence" value="ECO:0007669"/>
    <property type="project" value="UniProtKB-UniRule"/>
</dbReference>
<dbReference type="GO" id="GO:0019877">
    <property type="term" value="P:diaminopimelate biosynthetic process"/>
    <property type="evidence" value="ECO:0007669"/>
    <property type="project" value="UniProtKB-UniRule"/>
</dbReference>
<evidence type="ECO:0000256" key="5">
    <source>
        <dbReference type="ARBA" id="ARBA00022490"/>
    </source>
</evidence>
<dbReference type="NCBIfam" id="TIGR00674">
    <property type="entry name" value="dapA"/>
    <property type="match status" value="1"/>
</dbReference>
<feature type="site" description="Part of a proton relay during catalysis" evidence="12">
    <location>
        <position position="45"/>
    </location>
</feature>
<reference evidence="17" key="1">
    <citation type="submission" date="2017-01" db="EMBL/GenBank/DDBJ databases">
        <authorList>
            <person name="Varghese N."/>
            <person name="Submissions S."/>
        </authorList>
    </citation>
    <scope>NUCLEOTIDE SEQUENCE [LARGE SCALE GENOMIC DNA]</scope>
    <source>
        <strain evidence="17">DSM 45196</strain>
    </source>
</reference>
<dbReference type="InterPro" id="IPR002220">
    <property type="entry name" value="DapA-like"/>
</dbReference>
<accession>A0A1N7IUZ6</accession>
<evidence type="ECO:0000256" key="1">
    <source>
        <dbReference type="ARBA" id="ARBA00003294"/>
    </source>
</evidence>
<comment type="subcellular location">
    <subcellularLocation>
        <location evidence="12">Cytoplasm</location>
    </subcellularLocation>
</comment>
<dbReference type="InterPro" id="IPR020625">
    <property type="entry name" value="Schiff_base-form_aldolases_AS"/>
</dbReference>
<feature type="active site" description="Schiff-base intermediate with substrate" evidence="12 14">
    <location>
        <position position="163"/>
    </location>
</feature>
<dbReference type="InterPro" id="IPR013785">
    <property type="entry name" value="Aldolase_TIM"/>
</dbReference>
<dbReference type="EMBL" id="FTOD01000001">
    <property type="protein sequence ID" value="SIS40870.1"/>
    <property type="molecule type" value="Genomic_DNA"/>
</dbReference>
<keyword evidence="5 12" id="KW-0963">Cytoplasm</keyword>
<comment type="function">
    <text evidence="1 12">Catalyzes the condensation of (S)-aspartate-beta-semialdehyde [(S)-ASA] and pyruvate to 4-hydroxy-tetrahydrodipicolinate (HTPA).</text>
</comment>
<sequence>MEFGRLLTAMITPMTDSGAIDWPSVDAVVEHLIGTGTDSIVVAGTTGESPTLTHGEKLELIRHVVRQADGRARVIAGSGSNDTASSVQLTREAEETGADGVMLVVPYYNKPTQEGLYQHFKTVAQSTSLPVMLYNIPGRSAVNMSVDTMVRLTRDVANITSIKESSGDLVQVMELVERKREDVAVYSGMDELTVPYLSAGAVGVVSVASHVAGEEMKEMVDSFLRGSVDQAGQIQRRLIPLIQGLFMTSSPAPLKYALSLMKVCGDSVRLPIVPLHPSEKDHMHSLLRRMNKLS</sequence>
<evidence type="ECO:0000256" key="15">
    <source>
        <dbReference type="PIRSR" id="PIRSR001365-2"/>
    </source>
</evidence>
<keyword evidence="6 12" id="KW-0028">Amino-acid biosynthesis</keyword>
<comment type="caution">
    <text evidence="12">Was originally thought to be a dihydrodipicolinate synthase (DHDPS), catalyzing the condensation of (S)-aspartate-beta-semialdehyde [(S)-ASA] and pyruvate to dihydrodipicolinate (DHDP). However, it was shown in E.coli that the product of the enzymatic reaction is not dihydrodipicolinate but in fact (4S)-4-hydroxy-2,3,4,5-tetrahydro-(2S)-dipicolinic acid (HTPA), and that the consecutive dehydration reaction leading to DHDP is not spontaneous but catalyzed by DapB.</text>
</comment>
<feature type="binding site" evidence="12 15">
    <location>
        <position position="205"/>
    </location>
    <ligand>
        <name>pyruvate</name>
        <dbReference type="ChEBI" id="CHEBI:15361"/>
    </ligand>
</feature>
<evidence type="ECO:0000256" key="14">
    <source>
        <dbReference type="PIRSR" id="PIRSR001365-1"/>
    </source>
</evidence>
<dbReference type="HAMAP" id="MF_00418">
    <property type="entry name" value="DapA"/>
    <property type="match status" value="1"/>
</dbReference>
<dbReference type="Proteomes" id="UP000186795">
    <property type="component" value="Unassembled WGS sequence"/>
</dbReference>
<comment type="catalytic activity">
    <reaction evidence="11 12">
        <text>L-aspartate 4-semialdehyde + pyruvate = (2S,4S)-4-hydroxy-2,3,4,5-tetrahydrodipicolinate + H2O + H(+)</text>
        <dbReference type="Rhea" id="RHEA:34171"/>
        <dbReference type="ChEBI" id="CHEBI:15361"/>
        <dbReference type="ChEBI" id="CHEBI:15377"/>
        <dbReference type="ChEBI" id="CHEBI:15378"/>
        <dbReference type="ChEBI" id="CHEBI:67139"/>
        <dbReference type="ChEBI" id="CHEBI:537519"/>
        <dbReference type="EC" id="4.3.3.7"/>
    </reaction>
</comment>
<keyword evidence="10 12" id="KW-0704">Schiff base</keyword>
<evidence type="ECO:0000256" key="3">
    <source>
        <dbReference type="ARBA" id="ARBA00007592"/>
    </source>
</evidence>
<dbReference type="Pfam" id="PF00701">
    <property type="entry name" value="DHDPS"/>
    <property type="match status" value="1"/>
</dbReference>
<dbReference type="AlphaFoldDB" id="A0A1N7IUZ6"/>
<evidence type="ECO:0000256" key="8">
    <source>
        <dbReference type="ARBA" id="ARBA00023154"/>
    </source>
</evidence>
<keyword evidence="9 12" id="KW-0456">Lyase</keyword>
<keyword evidence="8 12" id="KW-0457">Lysine biosynthesis</keyword>
<keyword evidence="7 12" id="KW-0220">Diaminopimelate biosynthesis</keyword>
<gene>
    <name evidence="12" type="primary">dapA</name>
    <name evidence="16" type="ORF">SAMN05421790_101391</name>
</gene>
<evidence type="ECO:0000256" key="9">
    <source>
        <dbReference type="ARBA" id="ARBA00023239"/>
    </source>
</evidence>
<dbReference type="PANTHER" id="PTHR12128">
    <property type="entry name" value="DIHYDRODIPICOLINATE SYNTHASE"/>
    <property type="match status" value="1"/>
</dbReference>
<dbReference type="PRINTS" id="PR00146">
    <property type="entry name" value="DHPICSNTHASE"/>
</dbReference>
<evidence type="ECO:0000313" key="16">
    <source>
        <dbReference type="EMBL" id="SIS40870.1"/>
    </source>
</evidence>
<dbReference type="InterPro" id="IPR005263">
    <property type="entry name" value="DapA"/>
</dbReference>
<organism evidence="16 17">
    <name type="scientific">Kroppenstedtia eburnea</name>
    <dbReference type="NCBI Taxonomy" id="714067"/>
    <lineage>
        <taxon>Bacteria</taxon>
        <taxon>Bacillati</taxon>
        <taxon>Bacillota</taxon>
        <taxon>Bacilli</taxon>
        <taxon>Bacillales</taxon>
        <taxon>Thermoactinomycetaceae</taxon>
        <taxon>Kroppenstedtia</taxon>
    </lineage>
</organism>
<evidence type="ECO:0000256" key="10">
    <source>
        <dbReference type="ARBA" id="ARBA00023270"/>
    </source>
</evidence>
<feature type="active site" description="Proton donor/acceptor" evidence="12 14">
    <location>
        <position position="134"/>
    </location>
</feature>
<feature type="site" description="Part of a proton relay during catalysis" evidence="12">
    <location>
        <position position="108"/>
    </location>
</feature>
<evidence type="ECO:0000256" key="11">
    <source>
        <dbReference type="ARBA" id="ARBA00047836"/>
    </source>
</evidence>
<dbReference type="SUPFAM" id="SSF51569">
    <property type="entry name" value="Aldolase"/>
    <property type="match status" value="1"/>
</dbReference>
<feature type="binding site" evidence="12 15">
    <location>
        <position position="46"/>
    </location>
    <ligand>
        <name>pyruvate</name>
        <dbReference type="ChEBI" id="CHEBI:15361"/>
    </ligand>
</feature>